<proteinExistence type="predicted"/>
<evidence type="ECO:0000313" key="2">
    <source>
        <dbReference type="Proteomes" id="UP001165960"/>
    </source>
</evidence>
<comment type="caution">
    <text evidence="1">The sequence shown here is derived from an EMBL/GenBank/DDBJ whole genome shotgun (WGS) entry which is preliminary data.</text>
</comment>
<reference evidence="1" key="1">
    <citation type="submission" date="2022-04" db="EMBL/GenBank/DDBJ databases">
        <title>Genome of the entomopathogenic fungus Entomophthora muscae.</title>
        <authorList>
            <person name="Elya C."/>
            <person name="Lovett B.R."/>
            <person name="Lee E."/>
            <person name="Macias A.M."/>
            <person name="Hajek A.E."/>
            <person name="De Bivort B.L."/>
            <person name="Kasson M.T."/>
            <person name="De Fine Licht H.H."/>
            <person name="Stajich J.E."/>
        </authorList>
    </citation>
    <scope>NUCLEOTIDE SEQUENCE</scope>
    <source>
        <strain evidence="1">Berkeley</strain>
    </source>
</reference>
<organism evidence="1 2">
    <name type="scientific">Entomophthora muscae</name>
    <dbReference type="NCBI Taxonomy" id="34485"/>
    <lineage>
        <taxon>Eukaryota</taxon>
        <taxon>Fungi</taxon>
        <taxon>Fungi incertae sedis</taxon>
        <taxon>Zoopagomycota</taxon>
        <taxon>Entomophthoromycotina</taxon>
        <taxon>Entomophthoromycetes</taxon>
        <taxon>Entomophthorales</taxon>
        <taxon>Entomophthoraceae</taxon>
        <taxon>Entomophthora</taxon>
    </lineage>
</organism>
<protein>
    <submittedName>
        <fullName evidence="1">rRNA (Cytosine-C5-)-methyltransferase nop2</fullName>
        <ecNumber evidence="1">2.1.1.310</ecNumber>
    </submittedName>
</protein>
<evidence type="ECO:0000313" key="1">
    <source>
        <dbReference type="EMBL" id="KAJ9076713.1"/>
    </source>
</evidence>
<dbReference type="Proteomes" id="UP001165960">
    <property type="component" value="Unassembled WGS sequence"/>
</dbReference>
<keyword evidence="1" id="KW-0489">Methyltransferase</keyword>
<dbReference type="EMBL" id="QTSX02002253">
    <property type="protein sequence ID" value="KAJ9076713.1"/>
    <property type="molecule type" value="Genomic_DNA"/>
</dbReference>
<accession>A0ACC2TQ98</accession>
<sequence>MARKDSKRKPKHQADPKPAILEKDKSKNKEDGGPKKISHRTKVRAVKRSLKQAAAAAAKADPTSEAAKKKPKKKKKGPGQDSDSEQDLFDYEASGDESLPQNEFFNSSDEEDPDQGDEQEKANPGFTDENADWLKPKTNLIDDDSDEDLELPNDEFEGDDYDEEKLTTFEREAKELVDEEEENARLNQDELNDAAKQEDLEEDELFILPDAEQIEKEKVEPIDLGDVKLRMQDIVRVLNDFKHLKDPSRSRSEYMDQLVRDIAAYYGYSEELAEKLLQLFPVGEAIEFFEANEVPRPVTLRTNTLRTRRRDLAQALIGRGINLEPLGPWSKVGLQVFDAPVPVGATPEYLAGHYMLQAASSMLPVMALAPQPNEMVLDMCSAPGGKTTYMAALMKNTGCVFANDATKDRLKSLKANIHRLGVKNSVICHYDGRMFPKVMGGFDRILLDAPCSGTGVISKDPSVKLSRTSKDFLALSTLQKELILAAIDSINGNSKTGGYLVYSTCSVTVEENEAVVNYALSKRPNVKLVETGLSFGVDGFTSFRGNKFHPKMNLTKRYFPHTHNMDGFYVAKFKKFTNKIPTATEDIKKPVKSTPKNAPKPVTKESTSAQENSTDKPQPELKRKQVANGEPKSNGAKNAPSKKAKVEKPSAPQKNKPKAKPAK</sequence>
<keyword evidence="1" id="KW-0808">Transferase</keyword>
<keyword evidence="2" id="KW-1185">Reference proteome</keyword>
<gene>
    <name evidence="1" type="primary">NOP2_1</name>
    <name evidence="1" type="ORF">DSO57_1023558</name>
</gene>
<dbReference type="EC" id="2.1.1.310" evidence="1"/>
<name>A0ACC2TQ98_9FUNG</name>